<gene>
    <name evidence="1" type="ORF">QG37_01974</name>
</gene>
<evidence type="ECO:0000313" key="2">
    <source>
        <dbReference type="Proteomes" id="UP000037122"/>
    </source>
</evidence>
<reference evidence="2" key="1">
    <citation type="journal article" date="2015" name="BMC Genomics">
        <title>Draft genome of a commonly misdiagnosed multidrug resistant pathogen Candida auris.</title>
        <authorList>
            <person name="Chatterjee S."/>
            <person name="Alampalli S.V."/>
            <person name="Nageshan R.K."/>
            <person name="Chettiar S.T."/>
            <person name="Joshi S."/>
            <person name="Tatu U.S."/>
        </authorList>
    </citation>
    <scope>NUCLEOTIDE SEQUENCE [LARGE SCALE GENOMIC DNA]</scope>
    <source>
        <strain evidence="2">6684</strain>
    </source>
</reference>
<protein>
    <submittedName>
        <fullName evidence="1">Uncharacterized protein</fullName>
    </submittedName>
</protein>
<name>A0A0L0P402_CANAR</name>
<accession>A0A0L0P402</accession>
<dbReference type="Proteomes" id="UP000037122">
    <property type="component" value="Unassembled WGS sequence"/>
</dbReference>
<dbReference type="EMBL" id="LGST01000016">
    <property type="protein sequence ID" value="KNE01098.1"/>
    <property type="molecule type" value="Genomic_DNA"/>
</dbReference>
<sequence>MLRQQLQRDLSKWLFAMQQVITQLDGGGIAYRGFEFAG</sequence>
<dbReference type="AlphaFoldDB" id="A0A0L0P402"/>
<organism evidence="1 2">
    <name type="scientific">Candidozyma auris</name>
    <name type="common">Yeast</name>
    <name type="synonym">Candida auris</name>
    <dbReference type="NCBI Taxonomy" id="498019"/>
    <lineage>
        <taxon>Eukaryota</taxon>
        <taxon>Fungi</taxon>
        <taxon>Dikarya</taxon>
        <taxon>Ascomycota</taxon>
        <taxon>Saccharomycotina</taxon>
        <taxon>Pichiomycetes</taxon>
        <taxon>Metschnikowiaceae</taxon>
        <taxon>Candidozyma</taxon>
    </lineage>
</organism>
<comment type="caution">
    <text evidence="1">The sequence shown here is derived from an EMBL/GenBank/DDBJ whole genome shotgun (WGS) entry which is preliminary data.</text>
</comment>
<proteinExistence type="predicted"/>
<evidence type="ECO:0000313" key="1">
    <source>
        <dbReference type="EMBL" id="KNE01098.1"/>
    </source>
</evidence>
<dbReference type="VEuPathDB" id="FungiDB:QG37_01974"/>